<protein>
    <recommendedName>
        <fullName evidence="4">Myb-like domain-containing protein</fullName>
    </recommendedName>
</protein>
<dbReference type="VEuPathDB" id="FungiDB:AB675_5638"/>
<dbReference type="GO" id="GO:0001181">
    <property type="term" value="F:RNA polymerase I general transcription initiation factor activity"/>
    <property type="evidence" value="ECO:0007669"/>
    <property type="project" value="TreeGrafter"/>
</dbReference>
<dbReference type="PANTHER" id="PTHR28079:SF1">
    <property type="entry name" value="RNA POLYMERASE I-SPECIFIC TRANSCRIPTION INITIATION FACTOR RRN5"/>
    <property type="match status" value="1"/>
</dbReference>
<dbReference type="RefSeq" id="XP_018002088.1">
    <property type="nucleotide sequence ID" value="XM_018145867.1"/>
</dbReference>
<sequence>MDIDPAEDSGFEPSDELSDAFQNDDTGSTLPNNHFETIEARRSSPLKVDHLNSMKWNNLKADFIPAYLDLFHEAAQIDQSVLHHDNFDTSSIGTVTWTPSEKDRFFQALDRHGRHNLPALAKAVESKSEVEVKAYLDALKQTEADRQLYYRQTRNISHAELPAAIAIGENLEEVLDRAAVALAAHEERYDYASRGNHAEYIVNKDVAKRIDAESEAAEDDDQENDIAAKKPGNELFKLESWIELSTKLFMVGTPVKQVKWRQQSHDDWYSLAHGEESPSITQDALSDFRALVLSFVQRVVQSSIFLAESRIRASANPWFDPLRRVSQEDVWSALDIVGSQRNSNTFWLEWPRRSGVRIWSGSHHKGDSSKRYIDHTTAREMLSRPSYRGRHSRSVSRASSSGATDDSMSSSSSSAGAGLAGQESDSGSSTAGENHLTETGELFSLHDEAETSDSLSALSDEQQPQSDTEEQEEEARPRRAPKARAMLPGQRKRRLDHAMKHYMDEIDAQATRQEQERIRQLLDLLEENEIKQESNSERPGKRPKVLRKTIEDVNGWQGPALADWEAYELPVEFSIRSEKVDG</sequence>
<feature type="compositionally biased region" description="Polar residues" evidence="1">
    <location>
        <begin position="423"/>
        <end position="432"/>
    </location>
</feature>
<name>A0A0N1P1G1_9EURO</name>
<feature type="region of interest" description="Disordered" evidence="1">
    <location>
        <begin position="447"/>
        <end position="493"/>
    </location>
</feature>
<dbReference type="AlphaFoldDB" id="A0A0N1P1G1"/>
<evidence type="ECO:0008006" key="4">
    <source>
        <dbReference type="Google" id="ProtNLM"/>
    </source>
</evidence>
<proteinExistence type="predicted"/>
<dbReference type="InterPro" id="IPR009057">
    <property type="entry name" value="Homeodomain-like_sf"/>
</dbReference>
<gene>
    <name evidence="2" type="ORF">AB675_5638</name>
</gene>
<dbReference type="STRING" id="1664694.A0A0N1P1G1"/>
<comment type="caution">
    <text evidence="2">The sequence shown here is derived from an EMBL/GenBank/DDBJ whole genome shotgun (WGS) entry which is preliminary data.</text>
</comment>
<feature type="region of interest" description="Disordered" evidence="1">
    <location>
        <begin position="359"/>
        <end position="434"/>
    </location>
</feature>
<dbReference type="EMBL" id="LFJN01000008">
    <property type="protein sequence ID" value="KPI42125.1"/>
    <property type="molecule type" value="Genomic_DNA"/>
</dbReference>
<organism evidence="2 3">
    <name type="scientific">Cyphellophora attinorum</name>
    <dbReference type="NCBI Taxonomy" id="1664694"/>
    <lineage>
        <taxon>Eukaryota</taxon>
        <taxon>Fungi</taxon>
        <taxon>Dikarya</taxon>
        <taxon>Ascomycota</taxon>
        <taxon>Pezizomycotina</taxon>
        <taxon>Eurotiomycetes</taxon>
        <taxon>Chaetothyriomycetidae</taxon>
        <taxon>Chaetothyriales</taxon>
        <taxon>Cyphellophoraceae</taxon>
        <taxon>Cyphellophora</taxon>
    </lineage>
</organism>
<dbReference type="Gene3D" id="1.10.10.60">
    <property type="entry name" value="Homeodomain-like"/>
    <property type="match status" value="1"/>
</dbReference>
<keyword evidence="3" id="KW-1185">Reference proteome</keyword>
<evidence type="ECO:0000313" key="3">
    <source>
        <dbReference type="Proteomes" id="UP000038010"/>
    </source>
</evidence>
<feature type="compositionally biased region" description="Low complexity" evidence="1">
    <location>
        <begin position="395"/>
        <end position="421"/>
    </location>
</feature>
<evidence type="ECO:0000313" key="2">
    <source>
        <dbReference type="EMBL" id="KPI42125.1"/>
    </source>
</evidence>
<dbReference type="GeneID" id="28737747"/>
<dbReference type="SUPFAM" id="SSF46689">
    <property type="entry name" value="Homeodomain-like"/>
    <property type="match status" value="1"/>
</dbReference>
<reference evidence="2 3" key="1">
    <citation type="submission" date="2015-06" db="EMBL/GenBank/DDBJ databases">
        <title>Draft genome of the ant-associated black yeast Phialophora attae CBS 131958.</title>
        <authorList>
            <person name="Moreno L.F."/>
            <person name="Stielow B.J."/>
            <person name="de Hoog S."/>
            <person name="Vicente V.A."/>
            <person name="Weiss V.A."/>
            <person name="de Vries M."/>
            <person name="Cruz L.M."/>
            <person name="Souza E.M."/>
        </authorList>
    </citation>
    <scope>NUCLEOTIDE SEQUENCE [LARGE SCALE GENOMIC DNA]</scope>
    <source>
        <strain evidence="2 3">CBS 131958</strain>
    </source>
</reference>
<dbReference type="GO" id="GO:0000182">
    <property type="term" value="F:rDNA binding"/>
    <property type="evidence" value="ECO:0007669"/>
    <property type="project" value="TreeGrafter"/>
</dbReference>
<dbReference type="CDD" id="cd00167">
    <property type="entry name" value="SANT"/>
    <property type="match status" value="1"/>
</dbReference>
<feature type="compositionally biased region" description="Polar residues" evidence="1">
    <location>
        <begin position="452"/>
        <end position="466"/>
    </location>
</feature>
<feature type="region of interest" description="Disordered" evidence="1">
    <location>
        <begin position="1"/>
        <end position="32"/>
    </location>
</feature>
<dbReference type="PANTHER" id="PTHR28079">
    <property type="entry name" value="RNA POLYMERASE I-SPECIFIC TRANSCRIPTION INITIATION FACTOR RRN5"/>
    <property type="match status" value="1"/>
</dbReference>
<dbReference type="Proteomes" id="UP000038010">
    <property type="component" value="Unassembled WGS sequence"/>
</dbReference>
<dbReference type="GO" id="GO:0000500">
    <property type="term" value="C:RNA polymerase I upstream activating factor complex"/>
    <property type="evidence" value="ECO:0007669"/>
    <property type="project" value="InterPro"/>
</dbReference>
<dbReference type="GO" id="GO:0042790">
    <property type="term" value="P:nucleolar large rRNA transcription by RNA polymerase I"/>
    <property type="evidence" value="ECO:0007669"/>
    <property type="project" value="InterPro"/>
</dbReference>
<feature type="compositionally biased region" description="Acidic residues" evidence="1">
    <location>
        <begin position="1"/>
        <end position="18"/>
    </location>
</feature>
<feature type="compositionally biased region" description="Polar residues" evidence="1">
    <location>
        <begin position="20"/>
        <end position="32"/>
    </location>
</feature>
<accession>A0A0N1P1G1</accession>
<dbReference type="GO" id="GO:0006361">
    <property type="term" value="P:transcription initiation at RNA polymerase I promoter"/>
    <property type="evidence" value="ECO:0007669"/>
    <property type="project" value="TreeGrafter"/>
</dbReference>
<dbReference type="InterPro" id="IPR001005">
    <property type="entry name" value="SANT/Myb"/>
</dbReference>
<dbReference type="OrthoDB" id="2240312at2759"/>
<dbReference type="InterPro" id="IPR039601">
    <property type="entry name" value="Rrn5"/>
</dbReference>
<evidence type="ECO:0000256" key="1">
    <source>
        <dbReference type="SAM" id="MobiDB-lite"/>
    </source>
</evidence>
<feature type="compositionally biased region" description="Basic and acidic residues" evidence="1">
    <location>
        <begin position="364"/>
        <end position="382"/>
    </location>
</feature>